<accession>A0A5B8Y142</accession>
<dbReference type="InterPro" id="IPR008979">
    <property type="entry name" value="Galactose-bd-like_sf"/>
</dbReference>
<protein>
    <recommendedName>
        <fullName evidence="2">Probable allantoicase</fullName>
        <ecNumber evidence="2">3.5.3.4</ecNumber>
    </recommendedName>
    <alternativeName>
        <fullName evidence="2">Allantoate amidinohydrolase</fullName>
    </alternativeName>
</protein>
<organism evidence="4 5">
    <name type="scientific">Microvenator marinus</name>
    <dbReference type="NCBI Taxonomy" id="2600177"/>
    <lineage>
        <taxon>Bacteria</taxon>
        <taxon>Deltaproteobacteria</taxon>
        <taxon>Bradymonadales</taxon>
        <taxon>Microvenatoraceae</taxon>
        <taxon>Microvenator</taxon>
    </lineage>
</organism>
<dbReference type="OrthoDB" id="2078334at2"/>
<gene>
    <name evidence="2 4" type="primary">alc</name>
    <name evidence="4" type="ORF">FRD01_23070</name>
</gene>
<evidence type="ECO:0000256" key="2">
    <source>
        <dbReference type="HAMAP-Rule" id="MF_00813"/>
    </source>
</evidence>
<dbReference type="SUPFAM" id="SSF49785">
    <property type="entry name" value="Galactose-binding domain-like"/>
    <property type="match status" value="2"/>
</dbReference>
<dbReference type="NCBIfam" id="TIGR02961">
    <property type="entry name" value="allantoicase"/>
    <property type="match status" value="1"/>
</dbReference>
<dbReference type="UniPathway" id="UPA00395">
    <property type="reaction ID" value="UER00654"/>
</dbReference>
<keyword evidence="5" id="KW-1185">Reference proteome</keyword>
<dbReference type="Proteomes" id="UP000321595">
    <property type="component" value="Chromosome"/>
</dbReference>
<evidence type="ECO:0000313" key="4">
    <source>
        <dbReference type="EMBL" id="QED30063.1"/>
    </source>
</evidence>
<comment type="similarity">
    <text evidence="1 2">Belongs to the allantoicase family.</text>
</comment>
<dbReference type="InterPro" id="IPR005164">
    <property type="entry name" value="Allantoicase"/>
</dbReference>
<dbReference type="GO" id="GO:0000256">
    <property type="term" value="P:allantoin catabolic process"/>
    <property type="evidence" value="ECO:0007669"/>
    <property type="project" value="UniProtKB-UniRule"/>
</dbReference>
<feature type="domain" description="Allantoicase" evidence="3">
    <location>
        <begin position="21"/>
        <end position="170"/>
    </location>
</feature>
<dbReference type="Pfam" id="PF03561">
    <property type="entry name" value="Allantoicase"/>
    <property type="match status" value="2"/>
</dbReference>
<comment type="catalytic activity">
    <reaction evidence="2">
        <text>allantoate + H2O = (S)-ureidoglycolate + urea</text>
        <dbReference type="Rhea" id="RHEA:11016"/>
        <dbReference type="ChEBI" id="CHEBI:15377"/>
        <dbReference type="ChEBI" id="CHEBI:16199"/>
        <dbReference type="ChEBI" id="CHEBI:17536"/>
        <dbReference type="ChEBI" id="CHEBI:57296"/>
        <dbReference type="EC" id="3.5.3.4"/>
    </reaction>
</comment>
<comment type="pathway">
    <text evidence="2">Nitrogen metabolism; (S)-allantoin degradation; (S)-ureidoglycolate from allantoate (aminidohydrolase route): step 1/1.</text>
</comment>
<dbReference type="InterPro" id="IPR015908">
    <property type="entry name" value="Allantoicase_dom"/>
</dbReference>
<evidence type="ECO:0000313" key="5">
    <source>
        <dbReference type="Proteomes" id="UP000321595"/>
    </source>
</evidence>
<dbReference type="EMBL" id="CP042467">
    <property type="protein sequence ID" value="QED30063.1"/>
    <property type="molecule type" value="Genomic_DNA"/>
</dbReference>
<sequence length="343" mass="38215">MSNTSETVFTGLVDLLAQQLGGRALACSDDFFAEMGNLVKPGRGVFLPDEYTDRGKWMDGWESRRRRGGADHDWCILKLGVPGKVRALDIDTNHFLGNHPPYAALDAVFAPDASLEDLQNAEWNEILPQSPLKPGSQNIFVAPSDEPISHVRLRIFPDGGVARLRVWGDVVTDWKLTEDREDTIVMVQPNEVDLVSLRNGGRALACSDMFFSPMENLILPGSAANMGGGWETRRKRTPGHDWMILQLGARGTLTMAVLDTQYFKGNFPESASLEGIDAPGARITDLINSEDWVEIIPRTKMESHKRFHFRDELKSAGPITHVRVNTFPDGGLSRMRLYGIREE</sequence>
<keyword evidence="2 4" id="KW-0378">Hydrolase</keyword>
<name>A0A5B8Y142_9DELT</name>
<proteinExistence type="inferred from homology"/>
<evidence type="ECO:0000259" key="3">
    <source>
        <dbReference type="Pfam" id="PF03561"/>
    </source>
</evidence>
<reference evidence="4 5" key="1">
    <citation type="submission" date="2019-08" db="EMBL/GenBank/DDBJ databases">
        <authorList>
            <person name="Liang Q."/>
        </authorList>
    </citation>
    <scope>NUCLEOTIDE SEQUENCE [LARGE SCALE GENOMIC DNA]</scope>
    <source>
        <strain evidence="4 5">V1718</strain>
    </source>
</reference>
<dbReference type="AlphaFoldDB" id="A0A5B8Y142"/>
<dbReference type="GO" id="GO:0004037">
    <property type="term" value="F:allantoicase activity"/>
    <property type="evidence" value="ECO:0007669"/>
    <property type="project" value="UniProtKB-UniRule"/>
</dbReference>
<dbReference type="PIRSF" id="PIRSF016516">
    <property type="entry name" value="Allantoicase"/>
    <property type="match status" value="1"/>
</dbReference>
<dbReference type="EC" id="3.5.3.4" evidence="2"/>
<dbReference type="PANTHER" id="PTHR12045:SF3">
    <property type="entry name" value="INACTIVE ALLANTOICASE-RELATED"/>
    <property type="match status" value="1"/>
</dbReference>
<dbReference type="Gene3D" id="2.60.120.260">
    <property type="entry name" value="Galactose-binding domain-like"/>
    <property type="match status" value="2"/>
</dbReference>
<evidence type="ECO:0000256" key="1">
    <source>
        <dbReference type="ARBA" id="ARBA00009242"/>
    </source>
</evidence>
<dbReference type="HAMAP" id="MF_00813">
    <property type="entry name" value="Allantoicase"/>
    <property type="match status" value="1"/>
</dbReference>
<keyword evidence="2" id="KW-0659">Purine metabolism</keyword>
<dbReference type="PANTHER" id="PTHR12045">
    <property type="entry name" value="ALLANTOICASE"/>
    <property type="match status" value="1"/>
</dbReference>
<dbReference type="GO" id="GO:0006144">
    <property type="term" value="P:purine nucleobase metabolic process"/>
    <property type="evidence" value="ECO:0007669"/>
    <property type="project" value="UniProtKB-KW"/>
</dbReference>
<dbReference type="RefSeq" id="WP_146963418.1">
    <property type="nucleotide sequence ID" value="NZ_CP042467.1"/>
</dbReference>
<dbReference type="KEGG" id="bbae:FRD01_23070"/>
<feature type="domain" description="Allantoicase" evidence="3">
    <location>
        <begin position="200"/>
        <end position="340"/>
    </location>
</feature>